<dbReference type="Gramene" id="TraesCS2D02G578600.1">
    <property type="protein sequence ID" value="TraesCS2D02G578600.1"/>
    <property type="gene ID" value="TraesCS2D02G578600"/>
</dbReference>
<dbReference type="Gramene" id="TraesLDM2D03G01304640.1">
    <property type="protein sequence ID" value="TraesLDM2D03G01304640.1"/>
    <property type="gene ID" value="TraesLDM2D03G01304640"/>
</dbReference>
<keyword evidence="5" id="KW-1185">Reference proteome</keyword>
<dbReference type="RefSeq" id="XP_044335321.1">
    <property type="nucleotide sequence ID" value="XM_044479386.1"/>
</dbReference>
<dbReference type="SMART" id="SM00028">
    <property type="entry name" value="TPR"/>
    <property type="match status" value="3"/>
</dbReference>
<dbReference type="Gramene" id="TraesCAD_scaffold_136176_01G000100.1">
    <property type="protein sequence ID" value="TraesCAD_scaffold_136176_01G000100.1"/>
    <property type="gene ID" value="TraesCAD_scaffold_136176_01G000100"/>
</dbReference>
<name>A0A1D5UUC8_WHEAT</name>
<dbReference type="SMR" id="A0A1D5UUC8"/>
<accession>A0A1D5UUC8</accession>
<dbReference type="STRING" id="4565.A0A1D5UUC8"/>
<dbReference type="GO" id="GO:0016020">
    <property type="term" value="C:membrane"/>
    <property type="evidence" value="ECO:0000318"/>
    <property type="project" value="GO_Central"/>
</dbReference>
<keyword evidence="1" id="KW-0677">Repeat</keyword>
<dbReference type="Gramene" id="TraesSYM2D03G01322700.1">
    <property type="protein sequence ID" value="TraesSYM2D03G01322700.1"/>
    <property type="gene ID" value="TraesSYM2D03G01322700"/>
</dbReference>
<evidence type="ECO:0000256" key="3">
    <source>
        <dbReference type="SAM" id="MobiDB-lite"/>
    </source>
</evidence>
<feature type="region of interest" description="Disordered" evidence="3">
    <location>
        <begin position="476"/>
        <end position="498"/>
    </location>
</feature>
<organism evidence="4">
    <name type="scientific">Triticum aestivum</name>
    <name type="common">Wheat</name>
    <dbReference type="NCBI Taxonomy" id="4565"/>
    <lineage>
        <taxon>Eukaryota</taxon>
        <taxon>Viridiplantae</taxon>
        <taxon>Streptophyta</taxon>
        <taxon>Embryophyta</taxon>
        <taxon>Tracheophyta</taxon>
        <taxon>Spermatophyta</taxon>
        <taxon>Magnoliopsida</taxon>
        <taxon>Liliopsida</taxon>
        <taxon>Poales</taxon>
        <taxon>Poaceae</taxon>
        <taxon>BOP clade</taxon>
        <taxon>Pooideae</taxon>
        <taxon>Triticodae</taxon>
        <taxon>Triticeae</taxon>
        <taxon>Triticinae</taxon>
        <taxon>Triticum</taxon>
    </lineage>
</organism>
<feature type="region of interest" description="Disordered" evidence="3">
    <location>
        <begin position="75"/>
        <end position="116"/>
    </location>
</feature>
<feature type="compositionally biased region" description="Pro residues" evidence="3">
    <location>
        <begin position="489"/>
        <end position="498"/>
    </location>
</feature>
<evidence type="ECO:0000313" key="5">
    <source>
        <dbReference type="Proteomes" id="UP000019116"/>
    </source>
</evidence>
<dbReference type="eggNOG" id="KOG0553">
    <property type="taxonomic scope" value="Eukaryota"/>
</dbReference>
<feature type="compositionally biased region" description="Polar residues" evidence="3">
    <location>
        <begin position="375"/>
        <end position="391"/>
    </location>
</feature>
<feature type="compositionally biased region" description="Polar residues" evidence="3">
    <location>
        <begin position="86"/>
        <end position="115"/>
    </location>
</feature>
<dbReference type="PANTHER" id="PTHR45831:SF2">
    <property type="entry name" value="LD24721P"/>
    <property type="match status" value="1"/>
</dbReference>
<reference evidence="4" key="1">
    <citation type="submission" date="2018-08" db="EMBL/GenBank/DDBJ databases">
        <authorList>
            <person name="Rossello M."/>
        </authorList>
    </citation>
    <scope>NUCLEOTIDE SEQUENCE [LARGE SCALE GENOMIC DNA]</scope>
    <source>
        <strain evidence="4">cv. Chinese Spring</strain>
    </source>
</reference>
<sequence length="498" mass="52887">MGNMTRSDSPVSRRIVLSFLDFLNSVELAPGADPEALEVAKDCLESLFSINSSSTSERIQPGLLLELFTSLQANEQDRARPDPVSRSVSNKPSCSASTSNIQEESNKCTTSNSEGQAEETFDLDHAGDELFAKFYAALDEINFFKASPAGAEDPDQLSKASQFFDDALLEVRKSGRQVASLVDLAEFFKSKGNDFMRSKQHLKAVELYTGAIALSRKNAIYYCNRAAAYTLLNMCNEAVEDCLKSIEIDPNYSKAYSRLGSAYFAMGNFHDALHKGYLKASELEPSNENVRLNIEATKRKLAEQQAAPGQNTHGPHSWFGGQASGGAPFTVFPPGSAPPPPEFFNMMNRGSGNGQQPPPHSVNINLNDFFGHANVNGNAQGPPSGNPGTHTPSAPFPSVPFPSAPFPASAGVPPAFPFMGSGTEANHAQQASGGHGGGHSEPGAQTDAGIHINIGESMVSPEQAAEALRAVMQMFGPQMGPNEGGGAPRGPPPPPGSI</sequence>
<proteinExistence type="predicted"/>
<dbReference type="EnsemblPlants" id="TraesCS2D02G578600.1">
    <property type="protein sequence ID" value="TraesCS2D02G578600.1"/>
    <property type="gene ID" value="TraesCS2D02G578600"/>
</dbReference>
<dbReference type="PANTHER" id="PTHR45831">
    <property type="entry name" value="LD24721P"/>
    <property type="match status" value="1"/>
</dbReference>
<evidence type="ECO:0000256" key="1">
    <source>
        <dbReference type="ARBA" id="ARBA00022737"/>
    </source>
</evidence>
<gene>
    <name evidence="4" type="primary">LOC123055385</name>
</gene>
<dbReference type="InterPro" id="IPR011990">
    <property type="entry name" value="TPR-like_helical_dom_sf"/>
</dbReference>
<protein>
    <submittedName>
        <fullName evidence="4">Uncharacterized protein</fullName>
    </submittedName>
</protein>
<dbReference type="Gramene" id="TraesCS2D03G1316200.1">
    <property type="protein sequence ID" value="TraesCS2D03G1316200.1.CDS"/>
    <property type="gene ID" value="TraesCS2D03G1316200"/>
</dbReference>
<dbReference type="Gene3D" id="1.25.40.10">
    <property type="entry name" value="Tetratricopeptide repeat domain"/>
    <property type="match status" value="1"/>
</dbReference>
<dbReference type="Gramene" id="TraesNOR2D03G01319240.1">
    <property type="protein sequence ID" value="TraesNOR2D03G01319240.1"/>
    <property type="gene ID" value="TraesNOR2D03G01319240"/>
</dbReference>
<dbReference type="PaxDb" id="4565-Traes_2DL_B58F04C8A.1"/>
<reference evidence="4" key="2">
    <citation type="submission" date="2018-10" db="UniProtKB">
        <authorList>
            <consortium name="EnsemblPlants"/>
        </authorList>
    </citation>
    <scope>IDENTIFICATION</scope>
</reference>
<dbReference type="GO" id="GO:0006620">
    <property type="term" value="P:post-translational protein targeting to endoplasmic reticulum membrane"/>
    <property type="evidence" value="ECO:0000318"/>
    <property type="project" value="GO_Central"/>
</dbReference>
<dbReference type="Gene3D" id="1.20.5.420">
    <property type="entry name" value="Immunoglobulin FC, subunit C"/>
    <property type="match status" value="1"/>
</dbReference>
<dbReference type="InterPro" id="IPR047150">
    <property type="entry name" value="SGT"/>
</dbReference>
<evidence type="ECO:0000313" key="4">
    <source>
        <dbReference type="EnsemblPlants" id="TraesCS2D02G578600.1"/>
    </source>
</evidence>
<dbReference type="GO" id="GO:0072380">
    <property type="term" value="C:TRC complex"/>
    <property type="evidence" value="ECO:0000318"/>
    <property type="project" value="GO_Central"/>
</dbReference>
<dbReference type="InterPro" id="IPR019734">
    <property type="entry name" value="TPR_rpt"/>
</dbReference>
<dbReference type="Gramene" id="TraesKAR2D01G0472610.1">
    <property type="protein sequence ID" value="cds.TraesKAR2D01G0472610.1"/>
    <property type="gene ID" value="TraesKAR2D01G0472610"/>
</dbReference>
<dbReference type="Pfam" id="PF13431">
    <property type="entry name" value="TPR_17"/>
    <property type="match status" value="1"/>
</dbReference>
<dbReference type="Gramene" id="TraesARI2D03G01318140.1">
    <property type="protein sequence ID" value="TraesARI2D03G01318140.1"/>
    <property type="gene ID" value="TraesARI2D03G01318140"/>
</dbReference>
<keyword evidence="2" id="KW-0802">TPR repeat</keyword>
<dbReference type="FunFam" id="1.25.40.10:FF:000330">
    <property type="entry name" value="Tetratricopeptide repeat (TPR)-like superfamily protein"/>
    <property type="match status" value="1"/>
</dbReference>
<dbReference type="Gramene" id="TraesROB_scaffold_172062_01G000100.1">
    <property type="protein sequence ID" value="TraesROB_scaffold_172062_01G000100.1"/>
    <property type="gene ID" value="TraesROB_scaffold_172062_01G000100"/>
</dbReference>
<dbReference type="OrthoDB" id="2423701at2759"/>
<dbReference type="Proteomes" id="UP000019116">
    <property type="component" value="Chromosome 2D"/>
</dbReference>
<feature type="region of interest" description="Disordered" evidence="3">
    <location>
        <begin position="302"/>
        <end position="400"/>
    </location>
</feature>
<dbReference type="SUPFAM" id="SSF48452">
    <property type="entry name" value="TPR-like"/>
    <property type="match status" value="1"/>
</dbReference>
<dbReference type="GO" id="GO:0060090">
    <property type="term" value="F:molecular adaptor activity"/>
    <property type="evidence" value="ECO:0000318"/>
    <property type="project" value="GO_Central"/>
</dbReference>
<evidence type="ECO:0000256" key="2">
    <source>
        <dbReference type="ARBA" id="ARBA00022803"/>
    </source>
</evidence>
<dbReference type="GeneID" id="123055385"/>
<dbReference type="AlphaFoldDB" id="A0A1D5UUC8"/>
<feature type="region of interest" description="Disordered" evidence="3">
    <location>
        <begin position="415"/>
        <end position="447"/>
    </location>
</feature>
<dbReference type="OMA" id="PFTMPFD"/>